<protein>
    <submittedName>
        <fullName evidence="1">Uncharacterized protein</fullName>
    </submittedName>
</protein>
<reference evidence="1" key="1">
    <citation type="submission" date="2018-05" db="EMBL/GenBank/DDBJ databases">
        <authorList>
            <person name="Lanie J.A."/>
            <person name="Ng W.-L."/>
            <person name="Kazmierczak K.M."/>
            <person name="Andrzejewski T.M."/>
            <person name="Davidsen T.M."/>
            <person name="Wayne K.J."/>
            <person name="Tettelin H."/>
            <person name="Glass J.I."/>
            <person name="Rusch D."/>
            <person name="Podicherti R."/>
            <person name="Tsui H.-C.T."/>
            <person name="Winkler M.E."/>
        </authorList>
    </citation>
    <scope>NUCLEOTIDE SEQUENCE</scope>
</reference>
<sequence length="68" mass="7756">MVDWAADRNSRKRVEFAMKVTMADVKTIEEVSKAVDHRVSSRKRVFPVVEESQCQGVPFDPPITGYDD</sequence>
<dbReference type="EMBL" id="UINC01199554">
    <property type="protein sequence ID" value="SVE18044.1"/>
    <property type="molecule type" value="Genomic_DNA"/>
</dbReference>
<dbReference type="AlphaFoldDB" id="A0A383BDV4"/>
<name>A0A383BDV4_9ZZZZ</name>
<accession>A0A383BDV4</accession>
<gene>
    <name evidence="1" type="ORF">METZ01_LOCUS470898</name>
</gene>
<organism evidence="1">
    <name type="scientific">marine metagenome</name>
    <dbReference type="NCBI Taxonomy" id="408172"/>
    <lineage>
        <taxon>unclassified sequences</taxon>
        <taxon>metagenomes</taxon>
        <taxon>ecological metagenomes</taxon>
    </lineage>
</organism>
<evidence type="ECO:0000313" key="1">
    <source>
        <dbReference type="EMBL" id="SVE18044.1"/>
    </source>
</evidence>
<proteinExistence type="predicted"/>